<evidence type="ECO:0000256" key="1">
    <source>
        <dbReference type="ARBA" id="ARBA00004651"/>
    </source>
</evidence>
<dbReference type="GO" id="GO:0015450">
    <property type="term" value="F:protein-transporting ATPase activity"/>
    <property type="evidence" value="ECO:0007669"/>
    <property type="project" value="InterPro"/>
</dbReference>
<dbReference type="InterPro" id="IPR055344">
    <property type="entry name" value="SecD_SecF_C_bact"/>
</dbReference>
<feature type="region of interest" description="Disordered" evidence="10">
    <location>
        <begin position="399"/>
        <end position="421"/>
    </location>
</feature>
<dbReference type="NCBIfam" id="TIGR00916">
    <property type="entry name" value="2A0604s01"/>
    <property type="match status" value="1"/>
</dbReference>
<evidence type="ECO:0000256" key="3">
    <source>
        <dbReference type="ARBA" id="ARBA00022475"/>
    </source>
</evidence>
<dbReference type="Pfam" id="PF02355">
    <property type="entry name" value="SecD_SecF_C"/>
    <property type="match status" value="1"/>
</dbReference>
<keyword evidence="4 9" id="KW-0812">Transmembrane</keyword>
<keyword evidence="6 9" id="KW-1133">Transmembrane helix</keyword>
<feature type="transmembrane region" description="Helical" evidence="9">
    <location>
        <begin position="238"/>
        <end position="255"/>
    </location>
</feature>
<dbReference type="GO" id="GO:0065002">
    <property type="term" value="P:intracellular protein transmembrane transport"/>
    <property type="evidence" value="ECO:0007669"/>
    <property type="project" value="UniProtKB-UniRule"/>
</dbReference>
<dbReference type="InterPro" id="IPR048634">
    <property type="entry name" value="SecD_SecF_C"/>
</dbReference>
<feature type="transmembrane region" description="Helical" evidence="9">
    <location>
        <begin position="365"/>
        <end position="391"/>
    </location>
</feature>
<comment type="similarity">
    <text evidence="9">Belongs to the SecD/SecF family. SecF subfamily.</text>
</comment>
<keyword evidence="2 9" id="KW-0813">Transport</keyword>
<evidence type="ECO:0000259" key="11">
    <source>
        <dbReference type="Pfam" id="PF02355"/>
    </source>
</evidence>
<evidence type="ECO:0000256" key="6">
    <source>
        <dbReference type="ARBA" id="ARBA00022989"/>
    </source>
</evidence>
<evidence type="ECO:0000256" key="4">
    <source>
        <dbReference type="ARBA" id="ARBA00022692"/>
    </source>
</evidence>
<keyword evidence="5 9" id="KW-0653">Protein transport</keyword>
<proteinExistence type="inferred from homology"/>
<gene>
    <name evidence="9 12" type="primary">secF</name>
    <name evidence="12" type="ORF">SPIROBIBN47_210207</name>
</gene>
<dbReference type="GO" id="GO:0005886">
    <property type="term" value="C:plasma membrane"/>
    <property type="evidence" value="ECO:0007669"/>
    <property type="project" value="UniProtKB-SubCell"/>
</dbReference>
<dbReference type="EMBL" id="FWDM01000014">
    <property type="protein sequence ID" value="SLM12084.1"/>
    <property type="molecule type" value="Genomic_DNA"/>
</dbReference>
<evidence type="ECO:0000256" key="7">
    <source>
        <dbReference type="ARBA" id="ARBA00023010"/>
    </source>
</evidence>
<evidence type="ECO:0000256" key="5">
    <source>
        <dbReference type="ARBA" id="ARBA00022927"/>
    </source>
</evidence>
<evidence type="ECO:0000256" key="10">
    <source>
        <dbReference type="SAM" id="MobiDB-lite"/>
    </source>
</evidence>
<feature type="transmembrane region" description="Helical" evidence="9">
    <location>
        <begin position="12"/>
        <end position="31"/>
    </location>
</feature>
<feature type="domain" description="Protein export membrane protein SecD/SecF C-terminal" evidence="11">
    <location>
        <begin position="217"/>
        <end position="393"/>
    </location>
</feature>
<dbReference type="GO" id="GO:0043952">
    <property type="term" value="P:protein transport by the Sec complex"/>
    <property type="evidence" value="ECO:0007669"/>
    <property type="project" value="UniProtKB-UniRule"/>
</dbReference>
<name>A0A3P3XHS8_9SPIR</name>
<dbReference type="SUPFAM" id="SSF82866">
    <property type="entry name" value="Multidrug efflux transporter AcrB transmembrane domain"/>
    <property type="match status" value="1"/>
</dbReference>
<comment type="function">
    <text evidence="9">Part of the Sec protein translocase complex. Interacts with the SecYEG preprotein conducting channel. SecDF uses the proton motive force (PMF) to complete protein translocation after the ATP-dependent function of SecA.</text>
</comment>
<feature type="transmembrane region" description="Helical" evidence="9">
    <location>
        <begin position="341"/>
        <end position="359"/>
    </location>
</feature>
<evidence type="ECO:0000256" key="9">
    <source>
        <dbReference type="HAMAP-Rule" id="MF_01464"/>
    </source>
</evidence>
<dbReference type="InterPro" id="IPR022813">
    <property type="entry name" value="SecD/SecF_arch_bac"/>
</dbReference>
<accession>A0A3P3XHS8</accession>
<keyword evidence="8 9" id="KW-0472">Membrane</keyword>
<evidence type="ECO:0000256" key="8">
    <source>
        <dbReference type="ARBA" id="ARBA00023136"/>
    </source>
</evidence>
<dbReference type="AlphaFoldDB" id="A0A3P3XHS8"/>
<dbReference type="GO" id="GO:0006605">
    <property type="term" value="P:protein targeting"/>
    <property type="evidence" value="ECO:0007669"/>
    <property type="project" value="UniProtKB-UniRule"/>
</dbReference>
<feature type="transmembrane region" description="Helical" evidence="9">
    <location>
        <begin position="262"/>
        <end position="283"/>
    </location>
</feature>
<comment type="subcellular location">
    <subcellularLocation>
        <location evidence="1 9">Cell membrane</location>
        <topology evidence="1 9">Multi-pass membrane protein</topology>
    </subcellularLocation>
</comment>
<dbReference type="HAMAP" id="MF_01464_B">
    <property type="entry name" value="SecF_B"/>
    <property type="match status" value="1"/>
</dbReference>
<evidence type="ECO:0000313" key="12">
    <source>
        <dbReference type="EMBL" id="SLM12084.1"/>
    </source>
</evidence>
<evidence type="ECO:0000256" key="2">
    <source>
        <dbReference type="ARBA" id="ARBA00022448"/>
    </source>
</evidence>
<dbReference type="NCBIfam" id="TIGR00966">
    <property type="entry name" value="transloc_SecF"/>
    <property type="match status" value="1"/>
</dbReference>
<dbReference type="PANTHER" id="PTHR30081:SF8">
    <property type="entry name" value="PROTEIN TRANSLOCASE SUBUNIT SECF"/>
    <property type="match status" value="1"/>
</dbReference>
<organism evidence="12">
    <name type="scientific">uncultured spirochete</name>
    <dbReference type="NCBI Taxonomy" id="156406"/>
    <lineage>
        <taxon>Bacteria</taxon>
        <taxon>Pseudomonadati</taxon>
        <taxon>Spirochaetota</taxon>
        <taxon>Spirochaetia</taxon>
        <taxon>Spirochaetales</taxon>
        <taxon>environmental samples</taxon>
    </lineage>
</organism>
<dbReference type="Gene3D" id="1.20.1640.10">
    <property type="entry name" value="Multidrug efflux transporter AcrB transmembrane domain"/>
    <property type="match status" value="1"/>
</dbReference>
<keyword evidence="3 9" id="KW-1003">Cell membrane</keyword>
<dbReference type="InterPro" id="IPR005665">
    <property type="entry name" value="SecF_bac"/>
</dbReference>
<keyword evidence="7 9" id="KW-0811">Translocation</keyword>
<reference evidence="12" key="1">
    <citation type="submission" date="2017-02" db="EMBL/GenBank/DDBJ databases">
        <authorList>
            <person name="Regsiter A."/>
            <person name="William W."/>
        </authorList>
    </citation>
    <scope>NUCLEOTIDE SEQUENCE</scope>
    <source>
        <strain evidence="12">Bib</strain>
    </source>
</reference>
<dbReference type="PANTHER" id="PTHR30081">
    <property type="entry name" value="PROTEIN-EXPORT MEMBRANE PROTEIN SEC"/>
    <property type="match status" value="1"/>
</dbReference>
<protein>
    <recommendedName>
        <fullName evidence="9">Protein-export membrane protein SecF</fullName>
    </recommendedName>
</protein>
<sequence>MKRLIRFSKFFLPAMIISSTIIVLGLIGYFTKGFNLGVDFQAGINETIQLAYPAGEVSFTGKGNAELTVSETQLMLVFSGAEAQKRTVALDYKSYPTLADIKAALGKETGISVKLSEGSDALPSSSIVPTYQGNTLLSVNPVKLYRAPINDSERFASIDIVREALKPLGQVSVQTINPVTSQRYLVRVRDDGKNPQFTTMIPQTIRQLIEDKVGKDRVVVVKTDYVGPRYSQTLGQQSAWLVLVTLLLILLYSTIRFKIEYALGAVLAIMHDALIMVAFIVWTRMEFNTTTIAAILTILGYSINDTIVQFDRVREERKIHPSERFVDVLDRALTLTLGRSVITTLTTMLAVLALFLFTTGSIKDFALALLIGMTSGVYSTIFIASAFVLMWENRRAGKERKQAKLQKDVPDKAPGKAPAGV</sequence>
<feature type="compositionally biased region" description="Basic and acidic residues" evidence="10">
    <location>
        <begin position="399"/>
        <end position="414"/>
    </location>
</feature>
<dbReference type="InterPro" id="IPR022645">
    <property type="entry name" value="SecD/SecF_bac"/>
</dbReference>
<dbReference type="PRINTS" id="PR01755">
    <property type="entry name" value="SECFTRNLCASE"/>
</dbReference>
<feature type="transmembrane region" description="Helical" evidence="9">
    <location>
        <begin position="289"/>
        <end position="308"/>
    </location>
</feature>
<comment type="subunit">
    <text evidence="9">Forms a complex with SecD. Part of the essential Sec protein translocation apparatus which comprises SecA, SecYEG and auxiliary proteins SecDF. Other proteins may also be involved.</text>
</comment>